<dbReference type="GO" id="GO:0016603">
    <property type="term" value="F:glutaminyl-peptide cyclotransferase activity"/>
    <property type="evidence" value="ECO:0007669"/>
    <property type="project" value="InterPro"/>
</dbReference>
<evidence type="ECO:0000313" key="2">
    <source>
        <dbReference type="EMBL" id="NKY84107.1"/>
    </source>
</evidence>
<dbReference type="PANTHER" id="PTHR31270">
    <property type="entry name" value="GLUTAMINYL-PEPTIDE CYCLOTRANSFERASE"/>
    <property type="match status" value="1"/>
</dbReference>
<dbReference type="SUPFAM" id="SSF50969">
    <property type="entry name" value="YVTN repeat-like/Quinoprotein amine dehydrogenase"/>
    <property type="match status" value="1"/>
</dbReference>
<feature type="chain" id="PRO_5030787543" evidence="1">
    <location>
        <begin position="25"/>
        <end position="270"/>
    </location>
</feature>
<name>A0A7X6LTD5_9NOCA</name>
<dbReference type="InterPro" id="IPR011044">
    <property type="entry name" value="Quino_amine_DH_bsu"/>
</dbReference>
<evidence type="ECO:0000313" key="3">
    <source>
        <dbReference type="Proteomes" id="UP000523447"/>
    </source>
</evidence>
<accession>A0A7X6LTD5</accession>
<dbReference type="PROSITE" id="PS51257">
    <property type="entry name" value="PROKAR_LIPOPROTEIN"/>
    <property type="match status" value="1"/>
</dbReference>
<dbReference type="InterPro" id="IPR007788">
    <property type="entry name" value="QCT"/>
</dbReference>
<dbReference type="AlphaFoldDB" id="A0A7X6LTD5"/>
<organism evidence="2 3">
    <name type="scientific">Nocardia veterana</name>
    <dbReference type="NCBI Taxonomy" id="132249"/>
    <lineage>
        <taxon>Bacteria</taxon>
        <taxon>Bacillati</taxon>
        <taxon>Actinomycetota</taxon>
        <taxon>Actinomycetes</taxon>
        <taxon>Mycobacteriales</taxon>
        <taxon>Nocardiaceae</taxon>
        <taxon>Nocardia</taxon>
    </lineage>
</organism>
<keyword evidence="3" id="KW-1185">Reference proteome</keyword>
<sequence>MKRQRRAAAAAVLIAASTMLSATACDSHDDTPRLRVDVVATRPHDHAAFTEGLDIDGSVLYESTGMEGESGVRARDLATGAPIAEAKLADTYFGEGIARAGDTLWQLTWKNETAFARDPRTLAERRRVHYDGEGWGLCSQGDRLVMSDGSDTLTFRDPHTFAVTGTMRLTSHHDARLNELDCAADGSVYANVWPTDHILRIDPGSGTVLGDIDAGGLLRPTERTGADVLNGIAQLPGTDHFLITGKYWPTMFEVRFVPVAASDSAGSSTR</sequence>
<dbReference type="EMBL" id="JAAXPE010000001">
    <property type="protein sequence ID" value="NKY84107.1"/>
    <property type="molecule type" value="Genomic_DNA"/>
</dbReference>
<keyword evidence="2" id="KW-0808">Transferase</keyword>
<evidence type="ECO:0000256" key="1">
    <source>
        <dbReference type="SAM" id="SignalP"/>
    </source>
</evidence>
<feature type="signal peptide" evidence="1">
    <location>
        <begin position="1"/>
        <end position="24"/>
    </location>
</feature>
<dbReference type="Pfam" id="PF05096">
    <property type="entry name" value="Glu_cyclase_2"/>
    <property type="match status" value="1"/>
</dbReference>
<proteinExistence type="predicted"/>
<protein>
    <submittedName>
        <fullName evidence="2">Glutaminyl-peptide cyclotransferase</fullName>
    </submittedName>
</protein>
<comment type="caution">
    <text evidence="2">The sequence shown here is derived from an EMBL/GenBank/DDBJ whole genome shotgun (WGS) entry which is preliminary data.</text>
</comment>
<dbReference type="Gene3D" id="2.130.10.10">
    <property type="entry name" value="YVTN repeat-like/Quinoprotein amine dehydrogenase"/>
    <property type="match status" value="1"/>
</dbReference>
<dbReference type="Proteomes" id="UP000523447">
    <property type="component" value="Unassembled WGS sequence"/>
</dbReference>
<reference evidence="2 3" key="1">
    <citation type="submission" date="2020-04" db="EMBL/GenBank/DDBJ databases">
        <title>MicrobeNet Type strains.</title>
        <authorList>
            <person name="Nicholson A.C."/>
        </authorList>
    </citation>
    <scope>NUCLEOTIDE SEQUENCE [LARGE SCALE GENOMIC DNA]</scope>
    <source>
        <strain evidence="2 3">DSM 44445</strain>
    </source>
</reference>
<dbReference type="InterPro" id="IPR015943">
    <property type="entry name" value="WD40/YVTN_repeat-like_dom_sf"/>
</dbReference>
<gene>
    <name evidence="2" type="ORF">HGA07_00510</name>
</gene>
<dbReference type="RefSeq" id="WP_051031086.1">
    <property type="nucleotide sequence ID" value="NZ_CAWPHS010000001.1"/>
</dbReference>
<dbReference type="PANTHER" id="PTHR31270:SF1">
    <property type="entry name" value="GLUTAMINYL-PEPTIDE CYCLOTRANSFERASE"/>
    <property type="match status" value="1"/>
</dbReference>
<keyword evidence="1" id="KW-0732">Signal</keyword>